<dbReference type="AlphaFoldDB" id="A0A7C5I532"/>
<accession>A0A7C5I532</accession>
<comment type="caution">
    <text evidence="1">The sequence shown here is derived from an EMBL/GenBank/DDBJ whole genome shotgun (WGS) entry which is preliminary data.</text>
</comment>
<evidence type="ECO:0008006" key="2">
    <source>
        <dbReference type="Google" id="ProtNLM"/>
    </source>
</evidence>
<dbReference type="EMBL" id="DRTV01000280">
    <property type="protein sequence ID" value="HHF58569.1"/>
    <property type="molecule type" value="Genomic_DNA"/>
</dbReference>
<sequence>MSYLLFFLFIYPNFSDFKINRYLIYEFKTRSDPVKEVLAKGPGLKLPECARFSGYFTALSLGGIAVALMIPDGRRKLKTRWEVFTSPNHASPLNQGPFHFRTYDEEKNQGSQGDKGVHFLTAYALVNPLSLFFEYFYQILGINKPVGYVTERAYWTAVFADLLFGFSEEYVDAFEKDEGFSIYDLLANLVGLSFSVLKKYGYLSNVDFFWAIHRPPSTWRYHFWLNMPSYEFTIRIDLSPYFFGEKADWETFKWWRRYIAYVGSVRFFMQNMYIHGPEWRRVGR</sequence>
<proteinExistence type="predicted"/>
<evidence type="ECO:0000313" key="1">
    <source>
        <dbReference type="EMBL" id="HHF58569.1"/>
    </source>
</evidence>
<organism evidence="1">
    <name type="scientific">candidate division WOR-3 bacterium</name>
    <dbReference type="NCBI Taxonomy" id="2052148"/>
    <lineage>
        <taxon>Bacteria</taxon>
        <taxon>Bacteria division WOR-3</taxon>
    </lineage>
</organism>
<protein>
    <recommendedName>
        <fullName evidence="2">DUF2279 domain-containing protein</fullName>
    </recommendedName>
</protein>
<dbReference type="Proteomes" id="UP000886014">
    <property type="component" value="Unassembled WGS sequence"/>
</dbReference>
<name>A0A7C5I532_UNCW3</name>
<gene>
    <name evidence="1" type="ORF">ENL41_04000</name>
</gene>
<reference evidence="1" key="1">
    <citation type="journal article" date="2020" name="mSystems">
        <title>Genome- and Community-Level Interaction Insights into Carbon Utilization and Element Cycling Functions of Hydrothermarchaeota in Hydrothermal Sediment.</title>
        <authorList>
            <person name="Zhou Z."/>
            <person name="Liu Y."/>
            <person name="Xu W."/>
            <person name="Pan J."/>
            <person name="Luo Z.H."/>
            <person name="Li M."/>
        </authorList>
    </citation>
    <scope>NUCLEOTIDE SEQUENCE [LARGE SCALE GENOMIC DNA]</scope>
    <source>
        <strain evidence="1">HyVt-94</strain>
    </source>
</reference>